<feature type="domain" description="Methyltransferase type 11" evidence="1">
    <location>
        <begin position="49"/>
        <end position="144"/>
    </location>
</feature>
<dbReference type="Proteomes" id="UP000614580">
    <property type="component" value="Unassembled WGS sequence"/>
</dbReference>
<protein>
    <submittedName>
        <fullName evidence="2">Ubiquinone/menaquinone biosynthesis C-methyltransferase UbiE</fullName>
        <ecNumber evidence="2">2.1.1.163</ecNumber>
    </submittedName>
</protein>
<dbReference type="GO" id="GO:0032259">
    <property type="term" value="P:methylation"/>
    <property type="evidence" value="ECO:0007669"/>
    <property type="project" value="UniProtKB-KW"/>
</dbReference>
<dbReference type="Pfam" id="PF08241">
    <property type="entry name" value="Methyltransf_11"/>
    <property type="match status" value="1"/>
</dbReference>
<sequence>MKEIINKFWSKDADNYSKSAIRSMHSTKEKKGWQEIFTEVFGKEKLNVLDVGTGPGIIAFLLAELGHDVTGVDLSEEMLRKAMENATHFDLSVEFTPGDAENLPFEDGSFDAVVNRHVLWTLPNPEKAIAEWRRVLKTGGKIVIVDGNWYLNLEFRSLNRRVRGVLAMILVLITERKDLRKSGSYCNVEKKLWSTNKKRPDTDIEILENLGFKDIIVREGINRRTYPFLENLKRGYWGDTFLVSGVKQ</sequence>
<accession>A0A812A1E8</accession>
<dbReference type="InterPro" id="IPR013216">
    <property type="entry name" value="Methyltransf_11"/>
</dbReference>
<evidence type="ECO:0000313" key="2">
    <source>
        <dbReference type="EMBL" id="CAD7767201.1"/>
    </source>
</evidence>
<dbReference type="AlphaFoldDB" id="A0A812A1E8"/>
<keyword evidence="2" id="KW-0489">Methyltransferase</keyword>
<dbReference type="CDD" id="cd02440">
    <property type="entry name" value="AdoMet_MTases"/>
    <property type="match status" value="1"/>
</dbReference>
<gene>
    <name evidence="2" type="primary">ubiE_3</name>
    <name evidence="2" type="ORF">DNFNHJIP_00608</name>
</gene>
<name>A0A812A1E8_9EURY</name>
<keyword evidence="2" id="KW-0830">Ubiquinone</keyword>
<dbReference type="EMBL" id="CAJHZY010000082">
    <property type="protein sequence ID" value="CAD7767201.1"/>
    <property type="molecule type" value="Genomic_DNA"/>
</dbReference>
<dbReference type="GO" id="GO:0043770">
    <property type="term" value="F:demethylmenaquinone methyltransferase activity"/>
    <property type="evidence" value="ECO:0007669"/>
    <property type="project" value="UniProtKB-EC"/>
</dbReference>
<reference evidence="2" key="1">
    <citation type="submission" date="2020-12" db="EMBL/GenBank/DDBJ databases">
        <authorList>
            <person name="Hahn C.J."/>
            <person name="Laso-Perez R."/>
            <person name="Vulcano F."/>
            <person name="Vaziourakis K.-M."/>
            <person name="Stokke R."/>
            <person name="Steen I.H."/>
            <person name="Teske A."/>
            <person name="Boetius A."/>
            <person name="Liebeke M."/>
            <person name="Amann R."/>
            <person name="Knittel K."/>
        </authorList>
    </citation>
    <scope>NUCLEOTIDE SEQUENCE</scope>
    <source>
        <strain evidence="2">Gfbio:c6db26ca-90af-429b-aeed-0e3e8aed0b5e:GoM-Arc1_AMV-AAA_792_C10</strain>
    </source>
</reference>
<keyword evidence="2" id="KW-0808">Transferase</keyword>
<evidence type="ECO:0000313" key="3">
    <source>
        <dbReference type="Proteomes" id="UP000614580"/>
    </source>
</evidence>
<dbReference type="PANTHER" id="PTHR43591:SF24">
    <property type="entry name" value="2-METHOXY-6-POLYPRENYL-1,4-BENZOQUINOL METHYLASE, MITOCHONDRIAL"/>
    <property type="match status" value="1"/>
</dbReference>
<dbReference type="Gene3D" id="3.40.50.150">
    <property type="entry name" value="Vaccinia Virus protein VP39"/>
    <property type="match status" value="1"/>
</dbReference>
<dbReference type="InterPro" id="IPR029063">
    <property type="entry name" value="SAM-dependent_MTases_sf"/>
</dbReference>
<dbReference type="EC" id="2.1.1.163" evidence="2"/>
<proteinExistence type="predicted"/>
<comment type="caution">
    <text evidence="2">The sequence shown here is derived from an EMBL/GenBank/DDBJ whole genome shotgun (WGS) entry which is preliminary data.</text>
</comment>
<evidence type="ECO:0000259" key="1">
    <source>
        <dbReference type="Pfam" id="PF08241"/>
    </source>
</evidence>
<dbReference type="PANTHER" id="PTHR43591">
    <property type="entry name" value="METHYLTRANSFERASE"/>
    <property type="match status" value="1"/>
</dbReference>
<organism evidence="2 3">
    <name type="scientific">Candidatus Argoarchaeum ethanivorans</name>
    <dbReference type="NCBI Taxonomy" id="2608793"/>
    <lineage>
        <taxon>Archaea</taxon>
        <taxon>Methanobacteriati</taxon>
        <taxon>Methanobacteriota</taxon>
        <taxon>Stenosarchaea group</taxon>
        <taxon>Methanomicrobia</taxon>
        <taxon>Methanosarcinales</taxon>
        <taxon>Methanosarcinales incertae sedis</taxon>
        <taxon>GOM Arc I cluster</taxon>
        <taxon>Candidatus Argoarchaeum</taxon>
    </lineage>
</organism>
<dbReference type="SUPFAM" id="SSF53335">
    <property type="entry name" value="S-adenosyl-L-methionine-dependent methyltransferases"/>
    <property type="match status" value="1"/>
</dbReference>
<dbReference type="GO" id="GO:0008757">
    <property type="term" value="F:S-adenosylmethionine-dependent methyltransferase activity"/>
    <property type="evidence" value="ECO:0007669"/>
    <property type="project" value="InterPro"/>
</dbReference>